<gene>
    <name evidence="3" type="ORF">HCN44_010982</name>
</gene>
<feature type="coiled-coil region" evidence="1">
    <location>
        <begin position="685"/>
        <end position="726"/>
    </location>
</feature>
<feature type="compositionally biased region" description="Basic and acidic residues" evidence="2">
    <location>
        <begin position="559"/>
        <end position="579"/>
    </location>
</feature>
<protein>
    <submittedName>
        <fullName evidence="3">Uncharacterized protein</fullName>
    </submittedName>
</protein>
<accession>A0A834Y7D1</accession>
<evidence type="ECO:0000313" key="4">
    <source>
        <dbReference type="Proteomes" id="UP000639338"/>
    </source>
</evidence>
<keyword evidence="4" id="KW-1185">Reference proteome</keyword>
<feature type="compositionally biased region" description="Polar residues" evidence="2">
    <location>
        <begin position="30"/>
        <end position="46"/>
    </location>
</feature>
<feature type="region of interest" description="Disordered" evidence="2">
    <location>
        <begin position="30"/>
        <end position="54"/>
    </location>
</feature>
<feature type="region of interest" description="Disordered" evidence="2">
    <location>
        <begin position="104"/>
        <end position="128"/>
    </location>
</feature>
<evidence type="ECO:0000313" key="3">
    <source>
        <dbReference type="EMBL" id="KAF7998574.1"/>
    </source>
</evidence>
<dbReference type="AlphaFoldDB" id="A0A834Y7D1"/>
<reference evidence="3 4" key="1">
    <citation type="submission" date="2020-08" db="EMBL/GenBank/DDBJ databases">
        <title>Aphidius gifuensis genome sequencing and assembly.</title>
        <authorList>
            <person name="Du Z."/>
        </authorList>
    </citation>
    <scope>NUCLEOTIDE SEQUENCE [LARGE SCALE GENOMIC DNA]</scope>
    <source>
        <strain evidence="3">YNYX2018</strain>
        <tissue evidence="3">Adults</tissue>
    </source>
</reference>
<dbReference type="PANTHER" id="PTHR46579:SF1">
    <property type="entry name" value="F5_8 TYPE C DOMAIN-CONTAINING PROTEIN"/>
    <property type="match status" value="1"/>
</dbReference>
<evidence type="ECO:0000256" key="2">
    <source>
        <dbReference type="SAM" id="MobiDB-lite"/>
    </source>
</evidence>
<name>A0A834Y7D1_APHGI</name>
<feature type="region of interest" description="Disordered" evidence="2">
    <location>
        <begin position="534"/>
        <end position="679"/>
    </location>
</feature>
<proteinExistence type="predicted"/>
<feature type="compositionally biased region" description="Basic and acidic residues" evidence="2">
    <location>
        <begin position="660"/>
        <end position="679"/>
    </location>
</feature>
<dbReference type="OrthoDB" id="7549446at2759"/>
<evidence type="ECO:0000256" key="1">
    <source>
        <dbReference type="SAM" id="Coils"/>
    </source>
</evidence>
<dbReference type="Proteomes" id="UP000639338">
    <property type="component" value="Unassembled WGS sequence"/>
</dbReference>
<feature type="compositionally biased region" description="Basic and acidic residues" evidence="2">
    <location>
        <begin position="483"/>
        <end position="516"/>
    </location>
</feature>
<comment type="caution">
    <text evidence="3">The sequence shown here is derived from an EMBL/GenBank/DDBJ whole genome shotgun (WGS) entry which is preliminary data.</text>
</comment>
<feature type="compositionally biased region" description="Basic and acidic residues" evidence="2">
    <location>
        <begin position="591"/>
        <end position="608"/>
    </location>
</feature>
<organism evidence="3 4">
    <name type="scientific">Aphidius gifuensis</name>
    <name type="common">Parasitoid wasp</name>
    <dbReference type="NCBI Taxonomy" id="684658"/>
    <lineage>
        <taxon>Eukaryota</taxon>
        <taxon>Metazoa</taxon>
        <taxon>Ecdysozoa</taxon>
        <taxon>Arthropoda</taxon>
        <taxon>Hexapoda</taxon>
        <taxon>Insecta</taxon>
        <taxon>Pterygota</taxon>
        <taxon>Neoptera</taxon>
        <taxon>Endopterygota</taxon>
        <taxon>Hymenoptera</taxon>
        <taxon>Apocrita</taxon>
        <taxon>Ichneumonoidea</taxon>
        <taxon>Braconidae</taxon>
        <taxon>Aphidiinae</taxon>
        <taxon>Aphidius</taxon>
    </lineage>
</organism>
<feature type="region of interest" description="Disordered" evidence="2">
    <location>
        <begin position="483"/>
        <end position="520"/>
    </location>
</feature>
<dbReference type="EMBL" id="JACMRX010000001">
    <property type="protein sequence ID" value="KAF7998574.1"/>
    <property type="molecule type" value="Genomic_DNA"/>
</dbReference>
<sequence>MAFILSIDNKSVITGLSVVRNTVNKTQVSGVSTWPSHENKNTLCNDTKSKNSEDDVQNEYNSLLSDEADINLLEHFSTENLVTADDSDAENIVNGLPIQNIDSCSSSDTDFHENDSIDDNSNYEESNNEWSDRDLKFDTKSMQGDRLMFPAANLHVSDVLLMIETFIVKKNFSERDEEDFIKFVKTLAGPEFESWTASHYLRSKSFDPPSSTIKMHFYCSICYCILVARPVMQNRLQYSGYYGCSWCYSKGTHCNGAVHYLITDQDPPLRSHREYIKEALKAEKINKQKPGLRKKVTVLGVKGSSAFIEETPLFDIIFGFPTEKQHGVDLGVAKQYLIEKITNTRNKDYSLKPNDRKEIDKRLSGITPSHDIPRLPLPLSQLADWKSSQWAAWSLYYCIPCLDGILKAEHFKSLALFVESIWTLSKTKISETDLKIADYKLLKFVGEWQLLHGESSMTFNVHSLLHYTDSILYNKDMDAASADKENNIHEPKSDEKIENRSEKQAESDKEMASEEKGYEDDNISMIESLECISPESSYQPIPQTSGNNKHDSRKRRSSKHSDDEHGVSHKRMNVRDRNSSHRNSSPPCIKLVEKEKCANRSPVHEKSSSRPRNSHRRNSDADYNKIGKSNKGHGSSDQNRSSSKNKDRSSIHIPVNANSDRGKRNERKSSRTREEDKGVQVHTFLRKLLENHDRHEKKTGKLETNVKEIEINVKATVKEMETLKAELSQVLTILSKFDSIVDKSTDVAGRKKFAMIVRFASGLSVTNCFLALESTPSAKSKNSYKIIVKVFNEYDIPWEENMIGFSADEAVMSSLAVLLKKDISDLFS</sequence>
<feature type="compositionally biased region" description="Polar residues" evidence="2">
    <location>
        <begin position="534"/>
        <end position="547"/>
    </location>
</feature>
<dbReference type="PANTHER" id="PTHR46579">
    <property type="entry name" value="F5/8 TYPE C DOMAIN-CONTAINING PROTEIN-RELATED"/>
    <property type="match status" value="1"/>
</dbReference>
<keyword evidence="1" id="KW-0175">Coiled coil</keyword>